<dbReference type="Proteomes" id="UP000587880">
    <property type="component" value="Unassembled WGS sequence"/>
</dbReference>
<name>A0A7X9XQI6_CLOBE</name>
<dbReference type="RefSeq" id="WP_168982342.1">
    <property type="nucleotide sequence ID" value="NZ_JABAGD010000027.1"/>
</dbReference>
<gene>
    <name evidence="1" type="ORF">HF849_14985</name>
</gene>
<dbReference type="AlphaFoldDB" id="A0A7X9XQI6"/>
<protein>
    <submittedName>
        <fullName evidence="1">Uncharacterized protein</fullName>
    </submittedName>
</protein>
<sequence length="87" mass="10588">MKEQLQIMEAYTRVNAKNTSMPRAIREIECLADIVVPMLYRYIEKITFKGKALYIYEMDNKQIGDMRKEQILIWQILIWKQFLKMLR</sequence>
<evidence type="ECO:0000313" key="1">
    <source>
        <dbReference type="EMBL" id="NMF06031.1"/>
    </source>
</evidence>
<dbReference type="EMBL" id="JABAGD010000027">
    <property type="protein sequence ID" value="NMF06031.1"/>
    <property type="molecule type" value="Genomic_DNA"/>
</dbReference>
<proteinExistence type="predicted"/>
<reference evidence="1 2" key="1">
    <citation type="submission" date="2020-04" db="EMBL/GenBank/DDBJ databases">
        <authorList>
            <person name="Hitch T.C.A."/>
            <person name="Wylensek D."/>
            <person name="Clavel T."/>
        </authorList>
    </citation>
    <scope>NUCLEOTIDE SEQUENCE [LARGE SCALE GENOMIC DNA]</scope>
    <source>
        <strain evidence="1 2">WB01_NA02</strain>
    </source>
</reference>
<evidence type="ECO:0000313" key="2">
    <source>
        <dbReference type="Proteomes" id="UP000587880"/>
    </source>
</evidence>
<comment type="caution">
    <text evidence="1">The sequence shown here is derived from an EMBL/GenBank/DDBJ whole genome shotgun (WGS) entry which is preliminary data.</text>
</comment>
<organism evidence="1 2">
    <name type="scientific">Clostridium beijerinckii</name>
    <name type="common">Clostridium MP</name>
    <dbReference type="NCBI Taxonomy" id="1520"/>
    <lineage>
        <taxon>Bacteria</taxon>
        <taxon>Bacillati</taxon>
        <taxon>Bacillota</taxon>
        <taxon>Clostridia</taxon>
        <taxon>Eubacteriales</taxon>
        <taxon>Clostridiaceae</taxon>
        <taxon>Clostridium</taxon>
    </lineage>
</organism>
<accession>A0A7X9XQI6</accession>